<name>A0A2H3BRI9_9AGAR</name>
<sequence>MFIKETAPQPSITAEDEGGPVLTETIQEGTIEVQITDDQESGAEEVVDVAPEDSAAMAESAMRKRKSIDETELALAGGCTLIKPTGMTAPTGVEDPFFEAETSPPPSPLPDLEERREQKKPQLQESDKEDGLEDTAELADYRGSTHAFTALTPNYTMGAAAPLPIVYTPIQPGSHTEKHGLTKEFMIDNLDRTLFSRASANAISAKVWVVEYDKGYQTSSFDMVMKLKSAIPALVREQIPSLNIIPLVAVTAPPNHTNSHPVGFLVKIDRMSGGLRSAWVLVKLLAMSPLSQSP</sequence>
<evidence type="ECO:0000313" key="2">
    <source>
        <dbReference type="EMBL" id="PBK72220.1"/>
    </source>
</evidence>
<gene>
    <name evidence="2" type="ORF">ARMSODRAFT_972877</name>
</gene>
<evidence type="ECO:0000256" key="1">
    <source>
        <dbReference type="SAM" id="MobiDB-lite"/>
    </source>
</evidence>
<dbReference type="Proteomes" id="UP000218334">
    <property type="component" value="Unassembled WGS sequence"/>
</dbReference>
<organism evidence="2 3">
    <name type="scientific">Armillaria solidipes</name>
    <dbReference type="NCBI Taxonomy" id="1076256"/>
    <lineage>
        <taxon>Eukaryota</taxon>
        <taxon>Fungi</taxon>
        <taxon>Dikarya</taxon>
        <taxon>Basidiomycota</taxon>
        <taxon>Agaricomycotina</taxon>
        <taxon>Agaricomycetes</taxon>
        <taxon>Agaricomycetidae</taxon>
        <taxon>Agaricales</taxon>
        <taxon>Marasmiineae</taxon>
        <taxon>Physalacriaceae</taxon>
        <taxon>Armillaria</taxon>
    </lineage>
</organism>
<evidence type="ECO:0000313" key="3">
    <source>
        <dbReference type="Proteomes" id="UP000218334"/>
    </source>
</evidence>
<accession>A0A2H3BRI9</accession>
<dbReference type="AlphaFoldDB" id="A0A2H3BRI9"/>
<keyword evidence="3" id="KW-1185">Reference proteome</keyword>
<protein>
    <submittedName>
        <fullName evidence="2">Uncharacterized protein</fullName>
    </submittedName>
</protein>
<dbReference type="EMBL" id="KZ293422">
    <property type="protein sequence ID" value="PBK72220.1"/>
    <property type="molecule type" value="Genomic_DNA"/>
</dbReference>
<reference evidence="3" key="1">
    <citation type="journal article" date="2017" name="Nat. Ecol. Evol.">
        <title>Genome expansion and lineage-specific genetic innovations in the forest pathogenic fungi Armillaria.</title>
        <authorList>
            <person name="Sipos G."/>
            <person name="Prasanna A.N."/>
            <person name="Walter M.C."/>
            <person name="O'Connor E."/>
            <person name="Balint B."/>
            <person name="Krizsan K."/>
            <person name="Kiss B."/>
            <person name="Hess J."/>
            <person name="Varga T."/>
            <person name="Slot J."/>
            <person name="Riley R."/>
            <person name="Boka B."/>
            <person name="Rigling D."/>
            <person name="Barry K."/>
            <person name="Lee J."/>
            <person name="Mihaltcheva S."/>
            <person name="LaButti K."/>
            <person name="Lipzen A."/>
            <person name="Waldron R."/>
            <person name="Moloney N.M."/>
            <person name="Sperisen C."/>
            <person name="Kredics L."/>
            <person name="Vagvoelgyi C."/>
            <person name="Patrignani A."/>
            <person name="Fitzpatrick D."/>
            <person name="Nagy I."/>
            <person name="Doyle S."/>
            <person name="Anderson J.B."/>
            <person name="Grigoriev I.V."/>
            <person name="Gueldener U."/>
            <person name="Muensterkoetter M."/>
            <person name="Nagy L.G."/>
        </authorList>
    </citation>
    <scope>NUCLEOTIDE SEQUENCE [LARGE SCALE GENOMIC DNA]</scope>
    <source>
        <strain evidence="3">28-4</strain>
    </source>
</reference>
<dbReference type="STRING" id="1076256.A0A2H3BRI9"/>
<feature type="region of interest" description="Disordered" evidence="1">
    <location>
        <begin position="84"/>
        <end position="133"/>
    </location>
</feature>
<feature type="compositionally biased region" description="Basic and acidic residues" evidence="1">
    <location>
        <begin position="112"/>
        <end position="126"/>
    </location>
</feature>
<proteinExistence type="predicted"/>